<dbReference type="RefSeq" id="WP_158203538.1">
    <property type="nucleotide sequence ID" value="NZ_WSZK01000011.1"/>
</dbReference>
<dbReference type="EMBL" id="WSZK01000011">
    <property type="protein sequence ID" value="MWG33813.1"/>
    <property type="molecule type" value="Genomic_DNA"/>
</dbReference>
<gene>
    <name evidence="5" type="ORF">GQS65_04770</name>
</gene>
<dbReference type="Pfam" id="PF15915">
    <property type="entry name" value="BAT"/>
    <property type="match status" value="1"/>
</dbReference>
<evidence type="ECO:0000256" key="1">
    <source>
        <dbReference type="ARBA" id="ARBA00023015"/>
    </source>
</evidence>
<evidence type="ECO:0000313" key="5">
    <source>
        <dbReference type="EMBL" id="MWG33813.1"/>
    </source>
</evidence>
<proteinExistence type="predicted"/>
<keyword evidence="2" id="KW-0804">Transcription</keyword>
<organism evidence="5 6">
    <name type="scientific">Halomarina oriensis</name>
    <dbReference type="NCBI Taxonomy" id="671145"/>
    <lineage>
        <taxon>Archaea</taxon>
        <taxon>Methanobacteriati</taxon>
        <taxon>Methanobacteriota</taxon>
        <taxon>Stenosarchaea group</taxon>
        <taxon>Halobacteria</taxon>
        <taxon>Halobacteriales</taxon>
        <taxon>Natronomonadaceae</taxon>
        <taxon>Halomarina</taxon>
    </lineage>
</organism>
<dbReference type="AlphaFoldDB" id="A0A6B0GM34"/>
<dbReference type="PANTHER" id="PTHR34236:SF1">
    <property type="entry name" value="DIMETHYL SULFOXIDE REDUCTASE TRANSCRIPTIONAL ACTIVATOR"/>
    <property type="match status" value="1"/>
</dbReference>
<dbReference type="Pfam" id="PF04967">
    <property type="entry name" value="HTH_10"/>
    <property type="match status" value="1"/>
</dbReference>
<keyword evidence="6" id="KW-1185">Reference proteome</keyword>
<evidence type="ECO:0000256" key="2">
    <source>
        <dbReference type="ARBA" id="ARBA00023163"/>
    </source>
</evidence>
<feature type="domain" description="Bacterioopsin transcriptional activator GAF and HTH associated" evidence="4">
    <location>
        <begin position="22"/>
        <end position="141"/>
    </location>
</feature>
<dbReference type="OrthoDB" id="156233at2157"/>
<dbReference type="InterPro" id="IPR007050">
    <property type="entry name" value="HTH_bacterioopsin"/>
</dbReference>
<name>A0A6B0GM34_9EURY</name>
<keyword evidence="1" id="KW-0805">Transcription regulation</keyword>
<comment type="caution">
    <text evidence="5">The sequence shown here is derived from an EMBL/GenBank/DDBJ whole genome shotgun (WGS) entry which is preliminary data.</text>
</comment>
<sequence>MIVIADISVPASQFPLGRVLEAFPEVEIELERLIPLTEGVIPLIWVRDADADAIEATLGDDPVTESVRRLTRVGQRVLYQVEWTLGVDGLVQSFIDSEAQVVIGEGTATVWDFRLQFQSRGDLETFRASCEEKDISLSLRRLYNPALPENSQSLSERQSEALMTAYRAGYFEVPREVKLSDIAAEFDISDSAFSQRIRRGSSALIAETLIPEFGRRGGRSDSIPWG</sequence>
<evidence type="ECO:0000313" key="6">
    <source>
        <dbReference type="Proteomes" id="UP000451471"/>
    </source>
</evidence>
<dbReference type="PANTHER" id="PTHR34236">
    <property type="entry name" value="DIMETHYL SULFOXIDE REDUCTASE TRANSCRIPTIONAL ACTIVATOR"/>
    <property type="match status" value="1"/>
</dbReference>
<protein>
    <submittedName>
        <fullName evidence="5">Bacterio-opsin activator</fullName>
    </submittedName>
</protein>
<dbReference type="Proteomes" id="UP000451471">
    <property type="component" value="Unassembled WGS sequence"/>
</dbReference>
<dbReference type="InterPro" id="IPR031803">
    <property type="entry name" value="BAT_GAF/HTH-assoc"/>
</dbReference>
<evidence type="ECO:0000259" key="3">
    <source>
        <dbReference type="Pfam" id="PF04967"/>
    </source>
</evidence>
<feature type="domain" description="HTH bat-type" evidence="3">
    <location>
        <begin position="154"/>
        <end position="205"/>
    </location>
</feature>
<evidence type="ECO:0000259" key="4">
    <source>
        <dbReference type="Pfam" id="PF15915"/>
    </source>
</evidence>
<reference evidence="5 6" key="1">
    <citation type="submission" date="2019-12" db="EMBL/GenBank/DDBJ databases">
        <title>Halocatena pleomorpha gen. nov. sp. nov., an extremely halophilic archaeon of family Halobacteriaceae isolated from saltpan soil.</title>
        <authorList>
            <person name="Pal Y."/>
            <person name="Verma A."/>
            <person name="Krishnamurthi S."/>
            <person name="Kumar P."/>
        </authorList>
    </citation>
    <scope>NUCLEOTIDE SEQUENCE [LARGE SCALE GENOMIC DNA]</scope>
    <source>
        <strain evidence="5 6">JCM 16495</strain>
    </source>
</reference>
<accession>A0A6B0GM34</accession>